<dbReference type="OrthoDB" id="1368803at2759"/>
<accession>A0A9Q0IG53</accession>
<keyword evidence="2" id="KW-1185">Reference proteome</keyword>
<reference evidence="1" key="1">
    <citation type="submission" date="2022-07" db="EMBL/GenBank/DDBJ databases">
        <title>Chromosome-level genome of Muraenolepis orangiensis.</title>
        <authorList>
            <person name="Kim J."/>
        </authorList>
    </citation>
    <scope>NUCLEOTIDE SEQUENCE</scope>
    <source>
        <strain evidence="1">KU_S4_2022</strain>
        <tissue evidence="1">Muscle</tissue>
    </source>
</reference>
<dbReference type="AlphaFoldDB" id="A0A9Q0IG53"/>
<name>A0A9Q0IG53_9TELE</name>
<organism evidence="1 2">
    <name type="scientific">Muraenolepis orangiensis</name>
    <name type="common">Patagonian moray cod</name>
    <dbReference type="NCBI Taxonomy" id="630683"/>
    <lineage>
        <taxon>Eukaryota</taxon>
        <taxon>Metazoa</taxon>
        <taxon>Chordata</taxon>
        <taxon>Craniata</taxon>
        <taxon>Vertebrata</taxon>
        <taxon>Euteleostomi</taxon>
        <taxon>Actinopterygii</taxon>
        <taxon>Neopterygii</taxon>
        <taxon>Teleostei</taxon>
        <taxon>Neoteleostei</taxon>
        <taxon>Acanthomorphata</taxon>
        <taxon>Zeiogadaria</taxon>
        <taxon>Gadariae</taxon>
        <taxon>Gadiformes</taxon>
        <taxon>Muraenolepidoidei</taxon>
        <taxon>Muraenolepididae</taxon>
        <taxon>Muraenolepis</taxon>
    </lineage>
</organism>
<evidence type="ECO:0000313" key="2">
    <source>
        <dbReference type="Proteomes" id="UP001148018"/>
    </source>
</evidence>
<dbReference type="EMBL" id="JANIIK010000111">
    <property type="protein sequence ID" value="KAJ3595781.1"/>
    <property type="molecule type" value="Genomic_DNA"/>
</dbReference>
<protein>
    <submittedName>
        <fullName evidence="1">Uncharacterized protein</fullName>
    </submittedName>
</protein>
<dbReference type="Proteomes" id="UP001148018">
    <property type="component" value="Unassembled WGS sequence"/>
</dbReference>
<sequence>MTLARVTDSPLSLFLFSFHPPSLPPPPPPPDDGVSIPSSYTSFLAPLSSSKLYNKVRGCRERDKDPECHFETFAELLPAGRAQGLLHLHAPHRR</sequence>
<evidence type="ECO:0000313" key="1">
    <source>
        <dbReference type="EMBL" id="KAJ3595781.1"/>
    </source>
</evidence>
<proteinExistence type="predicted"/>
<comment type="caution">
    <text evidence="1">The sequence shown here is derived from an EMBL/GenBank/DDBJ whole genome shotgun (WGS) entry which is preliminary data.</text>
</comment>
<gene>
    <name evidence="1" type="ORF">NHX12_005084</name>
</gene>